<evidence type="ECO:0000259" key="15">
    <source>
        <dbReference type="Pfam" id="PF17900"/>
    </source>
</evidence>
<organism evidence="16">
    <name type="scientific">Echinococcus granulosus</name>
    <name type="common">Hydatid tapeworm</name>
    <dbReference type="NCBI Taxonomy" id="6210"/>
    <lineage>
        <taxon>Eukaryota</taxon>
        <taxon>Metazoa</taxon>
        <taxon>Spiralia</taxon>
        <taxon>Lophotrochozoa</taxon>
        <taxon>Platyhelminthes</taxon>
        <taxon>Cestoda</taxon>
        <taxon>Eucestoda</taxon>
        <taxon>Cyclophyllidea</taxon>
        <taxon>Taeniidae</taxon>
        <taxon>Echinococcus</taxon>
        <taxon>Echinococcus granulosus group</taxon>
    </lineage>
</organism>
<evidence type="ECO:0000256" key="3">
    <source>
        <dbReference type="ARBA" id="ARBA00022670"/>
    </source>
</evidence>
<keyword evidence="2 11" id="KW-0031">Aminopeptidase</keyword>
<dbReference type="Gene3D" id="1.10.390.10">
    <property type="entry name" value="Neutral Protease Domain 2"/>
    <property type="match status" value="1"/>
</dbReference>
<evidence type="ECO:0000256" key="2">
    <source>
        <dbReference type="ARBA" id="ARBA00022438"/>
    </source>
</evidence>
<reference evidence="18" key="3">
    <citation type="submission" date="2020-10" db="UniProtKB">
        <authorList>
            <consortium name="WormBaseParasite"/>
        </authorList>
    </citation>
    <scope>IDENTIFICATION</scope>
</reference>
<evidence type="ECO:0000313" key="18">
    <source>
        <dbReference type="WBParaSite" id="EgrG_000356700"/>
    </source>
</evidence>
<reference evidence="16 17" key="1">
    <citation type="journal article" date="2013" name="Nature">
        <title>The genomes of four tapeworm species reveal adaptations to parasitism.</title>
        <authorList>
            <person name="Tsai I.J."/>
            <person name="Zarowiecki M."/>
            <person name="Holroyd N."/>
            <person name="Garciarrubio A."/>
            <person name="Sanchez-Flores A."/>
            <person name="Brooks K.L."/>
            <person name="Tracey A."/>
            <person name="Bobes R.J."/>
            <person name="Fragoso G."/>
            <person name="Sciutto E."/>
            <person name="Aslett M."/>
            <person name="Beasley H."/>
            <person name="Bennett H.M."/>
            <person name="Cai J."/>
            <person name="Camicia F."/>
            <person name="Clark R."/>
            <person name="Cucher M."/>
            <person name="De Silva N."/>
            <person name="Day T.A."/>
            <person name="Deplazes P."/>
            <person name="Estrada K."/>
            <person name="Fernandez C."/>
            <person name="Holland P.W."/>
            <person name="Hou J."/>
            <person name="Hu S."/>
            <person name="Huckvale T."/>
            <person name="Hung S.S."/>
            <person name="Kamenetzky L."/>
            <person name="Keane J.A."/>
            <person name="Kiss F."/>
            <person name="Koziol U."/>
            <person name="Lambert O."/>
            <person name="Liu K."/>
            <person name="Luo X."/>
            <person name="Luo Y."/>
            <person name="Macchiaroli N."/>
            <person name="Nichol S."/>
            <person name="Paps J."/>
            <person name="Parkinson J."/>
            <person name="Pouchkina-Stantcheva N."/>
            <person name="Riddiford N."/>
            <person name="Rosenzvit M."/>
            <person name="Salinas G."/>
            <person name="Wasmuth J.D."/>
            <person name="Zamanian M."/>
            <person name="Zheng Y."/>
            <person name="Cai X."/>
            <person name="Soberon X."/>
            <person name="Olson P.D."/>
            <person name="Laclette J.P."/>
            <person name="Brehm K."/>
            <person name="Berriman M."/>
            <person name="Garciarrubio A."/>
            <person name="Bobes R.J."/>
            <person name="Fragoso G."/>
            <person name="Sanchez-Flores A."/>
            <person name="Estrada K."/>
            <person name="Cevallos M.A."/>
            <person name="Morett E."/>
            <person name="Gonzalez V."/>
            <person name="Portillo T."/>
            <person name="Ochoa-Leyva A."/>
            <person name="Jose M.V."/>
            <person name="Sciutto E."/>
            <person name="Landa A."/>
            <person name="Jimenez L."/>
            <person name="Valdes V."/>
            <person name="Carrero J.C."/>
            <person name="Larralde C."/>
            <person name="Morales-Montor J."/>
            <person name="Limon-Lason J."/>
            <person name="Soberon X."/>
            <person name="Laclette J.P."/>
        </authorList>
    </citation>
    <scope>NUCLEOTIDE SEQUENCE [LARGE SCALE GENOMIC DNA]</scope>
</reference>
<evidence type="ECO:0000256" key="6">
    <source>
        <dbReference type="ARBA" id="ARBA00022833"/>
    </source>
</evidence>
<protein>
    <recommendedName>
        <fullName evidence="11">Aminopeptidase</fullName>
        <ecNumber evidence="11">3.4.11.-</ecNumber>
    </recommendedName>
</protein>
<feature type="domain" description="ERAP1-like C-terminal" evidence="14">
    <location>
        <begin position="609"/>
        <end position="946"/>
    </location>
</feature>
<dbReference type="GO" id="GO:0042277">
    <property type="term" value="F:peptide binding"/>
    <property type="evidence" value="ECO:0007669"/>
    <property type="project" value="TreeGrafter"/>
</dbReference>
<keyword evidence="3 11" id="KW-0645">Protease</keyword>
<evidence type="ECO:0000256" key="7">
    <source>
        <dbReference type="ARBA" id="ARBA00023049"/>
    </source>
</evidence>
<evidence type="ECO:0000256" key="1">
    <source>
        <dbReference type="ARBA" id="ARBA00010136"/>
    </source>
</evidence>
<keyword evidence="5 11" id="KW-0378">Hydrolase</keyword>
<dbReference type="Pfam" id="PF17900">
    <property type="entry name" value="Peptidase_M1_N"/>
    <property type="match status" value="1"/>
</dbReference>
<dbReference type="OrthoDB" id="275509at2759"/>
<dbReference type="InterPro" id="IPR027268">
    <property type="entry name" value="Peptidase_M4/M1_CTD_sf"/>
</dbReference>
<dbReference type="InterPro" id="IPR045357">
    <property type="entry name" value="Aminopeptidase_N-like_N"/>
</dbReference>
<dbReference type="AlphaFoldDB" id="A0A068WXI9"/>
<dbReference type="WBParaSite" id="EgrG_000356700">
    <property type="protein sequence ID" value="EgrG_000356700"/>
    <property type="gene ID" value="EgrG_000356700"/>
</dbReference>
<keyword evidence="7 11" id="KW-0482">Metalloprotease</keyword>
<feature type="binding site" evidence="9">
    <location>
        <position position="352"/>
    </location>
    <ligand>
        <name>Zn(2+)</name>
        <dbReference type="ChEBI" id="CHEBI:29105"/>
        <note>catalytic</note>
    </ligand>
</feature>
<dbReference type="GO" id="GO:0016020">
    <property type="term" value="C:membrane"/>
    <property type="evidence" value="ECO:0007669"/>
    <property type="project" value="TreeGrafter"/>
</dbReference>
<accession>A0A068WXI9</accession>
<reference evidence="16" key="2">
    <citation type="submission" date="2014-06" db="EMBL/GenBank/DDBJ databases">
        <authorList>
            <person name="Aslett M."/>
        </authorList>
    </citation>
    <scope>NUCLEOTIDE SEQUENCE</scope>
</reference>
<dbReference type="GO" id="GO:0005737">
    <property type="term" value="C:cytoplasm"/>
    <property type="evidence" value="ECO:0007669"/>
    <property type="project" value="TreeGrafter"/>
</dbReference>
<dbReference type="Pfam" id="PF11838">
    <property type="entry name" value="ERAP1_C"/>
    <property type="match status" value="1"/>
</dbReference>
<dbReference type="GO" id="GO:0070006">
    <property type="term" value="F:metalloaminopeptidase activity"/>
    <property type="evidence" value="ECO:0007669"/>
    <property type="project" value="TreeGrafter"/>
</dbReference>
<sequence>MFRQLFRSATYVIKSRSISFFVHAFLADAEIMAEDIARHYRLPRVVKPVNYRLDFVPNFSSLTFTARASVELQVIEPTNRIIFNSRGLEILSATYHDTLATITYDEEQEIVIFGFPTELQSGKGYLNLDFHGKFDNDMLGLYHSTYTDSVFARRAFPCMDEPDRKATFEISIVALDDQVALSNMPEISRDVVPTPEGCSEPLDGHNYVKITFDRTPIMSTYIVAMVLGDFEYISAMAPGNDISNVCSSSASETEKSTKASPPEVEIRVYTPLGKRDFGQHALTVVKKSLPFYAKLFGSPYPLPKLDLVAIPDFACNAMENWGLVTYRETALLIDPENSSLSSKQNVALTVAHEVSHMWFGNLVTMSWWTDLWLNEGFATWAEYLAVDHCFPDYDIWTLFVSREYIRALRLDELKSSHPIQVEVNSAQEVEEIFDAVSYQKGSCVIRMLYNYMGASSFEAGLKSYFKKFKYSNAETQDLWTALEATGVDNLTELMSPWTRQTGYPVLSVRLICAPDGTYSIGLKQQRFLADSSSTEEETLVCWRIPIDVCAVDDSKSILLRIVTDIPSPSPPSTKTPEHGDEEQFTPETEVKSQEIIYALPDSDLCPRVRLNPNAIGFYRVHYDSAMMNTILEAISRGAVPERDRVSLLDDQFALARAGFQGLDKVLQFCRAFVGETRYSVWSVLSEGLSQIQTLLEEASYPVGDEVVFPEASRETCGLNNLYMELALPVYEKIGFKPISTESNNDRLLRSIIISILGRIGHGDVISNAQTAFTRHHAAVISASVGEAAVDQSNLISPDLRTAVYSICMRSGGDKEFWKLFELYNQATLNDERVRILSSLGATTNADIIQRVFKFTFTEDVRKQDRFHVLLSVIGSAGGRRALWNLVRARIATLSEDLGTSHLLARVLVGSASSFALQERYDEIKAFYEEHDVPCPRVIQQTLEAVKINVAQWKRDEKAVSTFLNNLADKDKPISPSHHVSPKRRRLAPSSALKEKNLP</sequence>
<dbReference type="EMBL" id="LK028586">
    <property type="protein sequence ID" value="CDS22368.1"/>
    <property type="molecule type" value="Genomic_DNA"/>
</dbReference>
<evidence type="ECO:0000256" key="8">
    <source>
        <dbReference type="PIRSR" id="PIRSR634016-1"/>
    </source>
</evidence>
<dbReference type="GO" id="GO:0043171">
    <property type="term" value="P:peptide catabolic process"/>
    <property type="evidence" value="ECO:0007669"/>
    <property type="project" value="TreeGrafter"/>
</dbReference>
<dbReference type="InterPro" id="IPR042097">
    <property type="entry name" value="Aminopeptidase_N-like_N_sf"/>
</dbReference>
<comment type="cofactor">
    <cofactor evidence="9 11">
        <name>Zn(2+)</name>
        <dbReference type="ChEBI" id="CHEBI:29105"/>
    </cofactor>
    <text evidence="9 11">Binds 1 zinc ion per subunit.</text>
</comment>
<dbReference type="MEROPS" id="M01.010"/>
<gene>
    <name evidence="16" type="ORF">EgrG_000356700</name>
</gene>
<evidence type="ECO:0000256" key="12">
    <source>
        <dbReference type="SAM" id="MobiDB-lite"/>
    </source>
</evidence>
<dbReference type="Pfam" id="PF01433">
    <property type="entry name" value="Peptidase_M1"/>
    <property type="match status" value="1"/>
</dbReference>
<evidence type="ECO:0000256" key="10">
    <source>
        <dbReference type="PIRSR" id="PIRSR634016-4"/>
    </source>
</evidence>
<keyword evidence="4 9" id="KW-0479">Metal-binding</keyword>
<comment type="similarity">
    <text evidence="1 11">Belongs to the peptidase M1 family.</text>
</comment>
<keyword evidence="6 9" id="KW-0862">Zinc</keyword>
<dbReference type="InterPro" id="IPR034016">
    <property type="entry name" value="M1_APN-typ"/>
</dbReference>
<dbReference type="Proteomes" id="UP000492820">
    <property type="component" value="Unassembled WGS sequence"/>
</dbReference>
<dbReference type="InterPro" id="IPR014782">
    <property type="entry name" value="Peptidase_M1_dom"/>
</dbReference>
<evidence type="ECO:0000259" key="13">
    <source>
        <dbReference type="Pfam" id="PF01433"/>
    </source>
</evidence>
<feature type="domain" description="Aminopeptidase N-like N-terminal" evidence="15">
    <location>
        <begin position="47"/>
        <end position="222"/>
    </location>
</feature>
<evidence type="ECO:0000256" key="5">
    <source>
        <dbReference type="ARBA" id="ARBA00022801"/>
    </source>
</evidence>
<feature type="region of interest" description="Disordered" evidence="12">
    <location>
        <begin position="564"/>
        <end position="586"/>
    </location>
</feature>
<dbReference type="SUPFAM" id="SSF55486">
    <property type="entry name" value="Metalloproteases ('zincins'), catalytic domain"/>
    <property type="match status" value="1"/>
</dbReference>
<dbReference type="SUPFAM" id="SSF63737">
    <property type="entry name" value="Leukotriene A4 hydrolase N-terminal domain"/>
    <property type="match status" value="1"/>
</dbReference>
<dbReference type="Gene3D" id="2.60.40.1730">
    <property type="entry name" value="tricorn interacting facor f3 domain"/>
    <property type="match status" value="1"/>
</dbReference>
<dbReference type="CDD" id="cd09601">
    <property type="entry name" value="M1_APN-Q_like"/>
    <property type="match status" value="1"/>
</dbReference>
<dbReference type="InterPro" id="IPR024571">
    <property type="entry name" value="ERAP1-like_C_dom"/>
</dbReference>
<evidence type="ECO:0000259" key="14">
    <source>
        <dbReference type="Pfam" id="PF11838"/>
    </source>
</evidence>
<feature type="region of interest" description="Disordered" evidence="12">
    <location>
        <begin position="970"/>
        <end position="998"/>
    </location>
</feature>
<feature type="site" description="Transition state stabilizer" evidence="10">
    <location>
        <position position="438"/>
    </location>
</feature>
<feature type="binding site" evidence="9">
    <location>
        <position position="356"/>
    </location>
    <ligand>
        <name>Zn(2+)</name>
        <dbReference type="ChEBI" id="CHEBI:29105"/>
        <note>catalytic</note>
    </ligand>
</feature>
<proteinExistence type="inferred from homology"/>
<dbReference type="PANTHER" id="PTHR11533">
    <property type="entry name" value="PROTEASE M1 ZINC METALLOPROTEASE"/>
    <property type="match status" value="1"/>
</dbReference>
<dbReference type="GO" id="GO:0005615">
    <property type="term" value="C:extracellular space"/>
    <property type="evidence" value="ECO:0007669"/>
    <property type="project" value="TreeGrafter"/>
</dbReference>
<evidence type="ECO:0000313" key="16">
    <source>
        <dbReference type="EMBL" id="CDS22368.1"/>
    </source>
</evidence>
<feature type="binding site" evidence="9">
    <location>
        <position position="375"/>
    </location>
    <ligand>
        <name>Zn(2+)</name>
        <dbReference type="ChEBI" id="CHEBI:29105"/>
        <note>catalytic</note>
    </ligand>
</feature>
<dbReference type="FunFam" id="1.10.390.10:FF:000001">
    <property type="entry name" value="Aminopeptidase"/>
    <property type="match status" value="1"/>
</dbReference>
<dbReference type="Gene3D" id="2.60.40.1910">
    <property type="match status" value="1"/>
</dbReference>
<feature type="domain" description="Peptidase M1 membrane alanine aminopeptidase" evidence="13">
    <location>
        <begin position="281"/>
        <end position="497"/>
    </location>
</feature>
<dbReference type="EC" id="3.4.11.-" evidence="11"/>
<dbReference type="GO" id="GO:0006508">
    <property type="term" value="P:proteolysis"/>
    <property type="evidence" value="ECO:0007669"/>
    <property type="project" value="UniProtKB-KW"/>
</dbReference>
<dbReference type="GO" id="GO:0008270">
    <property type="term" value="F:zinc ion binding"/>
    <property type="evidence" value="ECO:0007669"/>
    <property type="project" value="UniProtKB-UniRule"/>
</dbReference>
<evidence type="ECO:0000256" key="4">
    <source>
        <dbReference type="ARBA" id="ARBA00022723"/>
    </source>
</evidence>
<feature type="active site" description="Proton acceptor" evidence="8">
    <location>
        <position position="353"/>
    </location>
</feature>
<dbReference type="PANTHER" id="PTHR11533:SF174">
    <property type="entry name" value="PUROMYCIN-SENSITIVE AMINOPEPTIDASE-RELATED"/>
    <property type="match status" value="1"/>
</dbReference>
<evidence type="ECO:0000256" key="11">
    <source>
        <dbReference type="RuleBase" id="RU364040"/>
    </source>
</evidence>
<evidence type="ECO:0000313" key="17">
    <source>
        <dbReference type="Proteomes" id="UP000492820"/>
    </source>
</evidence>
<dbReference type="InterPro" id="IPR050344">
    <property type="entry name" value="Peptidase_M1_aminopeptidases"/>
</dbReference>
<name>A0A068WXI9_ECHGR</name>
<dbReference type="Gene3D" id="1.25.50.20">
    <property type="match status" value="1"/>
</dbReference>
<evidence type="ECO:0000256" key="9">
    <source>
        <dbReference type="PIRSR" id="PIRSR634016-3"/>
    </source>
</evidence>